<dbReference type="GO" id="GO:0003676">
    <property type="term" value="F:nucleic acid binding"/>
    <property type="evidence" value="ECO:0007669"/>
    <property type="project" value="InterPro"/>
</dbReference>
<feature type="compositionally biased region" description="Basic and acidic residues" evidence="2">
    <location>
        <begin position="190"/>
        <end position="201"/>
    </location>
</feature>
<evidence type="ECO:0000313" key="4">
    <source>
        <dbReference type="EMBL" id="KAK5166444.1"/>
    </source>
</evidence>
<name>A0AAV9P227_9PEZI</name>
<feature type="compositionally biased region" description="Polar residues" evidence="2">
    <location>
        <begin position="226"/>
        <end position="235"/>
    </location>
</feature>
<feature type="compositionally biased region" description="Gly residues" evidence="2">
    <location>
        <begin position="236"/>
        <end position="247"/>
    </location>
</feature>
<dbReference type="PROSITE" id="PS50158">
    <property type="entry name" value="ZF_CCHC"/>
    <property type="match status" value="1"/>
</dbReference>
<feature type="compositionally biased region" description="Polar residues" evidence="2">
    <location>
        <begin position="44"/>
        <end position="58"/>
    </location>
</feature>
<dbReference type="GO" id="GO:0008270">
    <property type="term" value="F:zinc ion binding"/>
    <property type="evidence" value="ECO:0007669"/>
    <property type="project" value="UniProtKB-KW"/>
</dbReference>
<dbReference type="EMBL" id="JAVRRT010000013">
    <property type="protein sequence ID" value="KAK5166444.1"/>
    <property type="molecule type" value="Genomic_DNA"/>
</dbReference>
<keyword evidence="1" id="KW-0479">Metal-binding</keyword>
<dbReference type="InterPro" id="IPR036875">
    <property type="entry name" value="Znf_CCHC_sf"/>
</dbReference>
<dbReference type="Pfam" id="PF10175">
    <property type="entry name" value="MPP6"/>
    <property type="match status" value="1"/>
</dbReference>
<accession>A0AAV9P227</accession>
<dbReference type="Proteomes" id="UP001337655">
    <property type="component" value="Unassembled WGS sequence"/>
</dbReference>
<dbReference type="SMART" id="SM00343">
    <property type="entry name" value="ZnF_C2HC"/>
    <property type="match status" value="1"/>
</dbReference>
<comment type="caution">
    <text evidence="4">The sequence shown here is derived from an EMBL/GenBank/DDBJ whole genome shotgun (WGS) entry which is preliminary data.</text>
</comment>
<dbReference type="Gene3D" id="4.10.60.10">
    <property type="entry name" value="Zinc finger, CCHC-type"/>
    <property type="match status" value="1"/>
</dbReference>
<evidence type="ECO:0000313" key="5">
    <source>
        <dbReference type="Proteomes" id="UP001337655"/>
    </source>
</evidence>
<keyword evidence="1" id="KW-0862">Zinc</keyword>
<feature type="compositionally biased region" description="Acidic residues" evidence="2">
    <location>
        <begin position="166"/>
        <end position="180"/>
    </location>
</feature>
<sequence length="267" mass="29483">MAQTNKQGKEMSSRLATMKFMQRSTGSPSSPRTPDQPSGKRQRMSNGSYNSTPASTDAQRVEEAIATEERKRAEIAEREAAGRGETKWYLSFKEPPVSQQSESPLRIVSAGYSALDAAGRERSSEDEGEEDSVRRQMQGRRSFGKFNRKLEKQQKSYDAESSSSSESEDEDEEESDEDDPTGSAAMIAQSRREAGDKARAERKAKRKAEQEEAEVMAGERRKKQIKLNSNPQSISSGGGKLRAGGGNTDQACFKCGQKGHLKRDCPQ</sequence>
<dbReference type="AlphaFoldDB" id="A0AAV9P227"/>
<evidence type="ECO:0000256" key="1">
    <source>
        <dbReference type="PROSITE-ProRule" id="PRU00047"/>
    </source>
</evidence>
<feature type="domain" description="CCHC-type" evidence="3">
    <location>
        <begin position="252"/>
        <end position="267"/>
    </location>
</feature>
<dbReference type="GeneID" id="89929321"/>
<feature type="compositionally biased region" description="Basic and acidic residues" evidence="2">
    <location>
        <begin position="59"/>
        <end position="86"/>
    </location>
</feature>
<dbReference type="InterPro" id="IPR001878">
    <property type="entry name" value="Znf_CCHC"/>
</dbReference>
<proteinExistence type="predicted"/>
<protein>
    <recommendedName>
        <fullName evidence="3">CCHC-type domain-containing protein</fullName>
    </recommendedName>
</protein>
<feature type="region of interest" description="Disordered" evidence="2">
    <location>
        <begin position="1"/>
        <end position="250"/>
    </location>
</feature>
<feature type="compositionally biased region" description="Low complexity" evidence="2">
    <location>
        <begin position="23"/>
        <end position="33"/>
    </location>
</feature>
<keyword evidence="1" id="KW-0863">Zinc-finger</keyword>
<dbReference type="Pfam" id="PF00098">
    <property type="entry name" value="zf-CCHC"/>
    <property type="match status" value="1"/>
</dbReference>
<reference evidence="4 5" key="1">
    <citation type="submission" date="2023-08" db="EMBL/GenBank/DDBJ databases">
        <title>Black Yeasts Isolated from many extreme environments.</title>
        <authorList>
            <person name="Coleine C."/>
            <person name="Stajich J.E."/>
            <person name="Selbmann L."/>
        </authorList>
    </citation>
    <scope>NUCLEOTIDE SEQUENCE [LARGE SCALE GENOMIC DNA]</scope>
    <source>
        <strain evidence="4 5">CCFEE 5935</strain>
    </source>
</reference>
<keyword evidence="5" id="KW-1185">Reference proteome</keyword>
<gene>
    <name evidence="4" type="ORF">LTR77_007987</name>
</gene>
<dbReference type="RefSeq" id="XP_064656326.1">
    <property type="nucleotide sequence ID" value="XM_064805221.1"/>
</dbReference>
<evidence type="ECO:0000256" key="2">
    <source>
        <dbReference type="SAM" id="MobiDB-lite"/>
    </source>
</evidence>
<dbReference type="SUPFAM" id="SSF57756">
    <property type="entry name" value="Retrovirus zinc finger-like domains"/>
    <property type="match status" value="1"/>
</dbReference>
<evidence type="ECO:0000259" key="3">
    <source>
        <dbReference type="PROSITE" id="PS50158"/>
    </source>
</evidence>
<organism evidence="4 5">
    <name type="scientific">Saxophila tyrrhenica</name>
    <dbReference type="NCBI Taxonomy" id="1690608"/>
    <lineage>
        <taxon>Eukaryota</taxon>
        <taxon>Fungi</taxon>
        <taxon>Dikarya</taxon>
        <taxon>Ascomycota</taxon>
        <taxon>Pezizomycotina</taxon>
        <taxon>Dothideomycetes</taxon>
        <taxon>Dothideomycetidae</taxon>
        <taxon>Mycosphaerellales</taxon>
        <taxon>Extremaceae</taxon>
        <taxon>Saxophila</taxon>
    </lineage>
</organism>
<feature type="compositionally biased region" description="Basic and acidic residues" evidence="2">
    <location>
        <begin position="148"/>
        <end position="158"/>
    </location>
</feature>